<protein>
    <submittedName>
        <fullName evidence="1">Uncharacterized protein</fullName>
    </submittedName>
</protein>
<dbReference type="AlphaFoldDB" id="A0A0K2UQU7"/>
<accession>A0A0K2UQU7</accession>
<reference evidence="1" key="1">
    <citation type="submission" date="2014-05" db="EMBL/GenBank/DDBJ databases">
        <authorList>
            <person name="Chronopoulou M."/>
        </authorList>
    </citation>
    <scope>NUCLEOTIDE SEQUENCE</scope>
    <source>
        <tissue evidence="1">Whole organism</tissue>
    </source>
</reference>
<dbReference type="EMBL" id="HACA01023069">
    <property type="protein sequence ID" value="CDW40430.1"/>
    <property type="molecule type" value="Transcribed_RNA"/>
</dbReference>
<proteinExistence type="predicted"/>
<name>A0A0K2UQU7_LEPSM</name>
<sequence>MHCVPISIIPRGLRYFGVNSLLDPAAFGKQISCLPFCLHI</sequence>
<organism evidence="1">
    <name type="scientific">Lepeophtheirus salmonis</name>
    <name type="common">Salmon louse</name>
    <name type="synonym">Caligus salmonis</name>
    <dbReference type="NCBI Taxonomy" id="72036"/>
    <lineage>
        <taxon>Eukaryota</taxon>
        <taxon>Metazoa</taxon>
        <taxon>Ecdysozoa</taxon>
        <taxon>Arthropoda</taxon>
        <taxon>Crustacea</taxon>
        <taxon>Multicrustacea</taxon>
        <taxon>Hexanauplia</taxon>
        <taxon>Copepoda</taxon>
        <taxon>Siphonostomatoida</taxon>
        <taxon>Caligidae</taxon>
        <taxon>Lepeophtheirus</taxon>
    </lineage>
</organism>
<evidence type="ECO:0000313" key="1">
    <source>
        <dbReference type="EMBL" id="CDW40430.1"/>
    </source>
</evidence>